<keyword evidence="8 12" id="KW-0457">Lysine biosynthesis</keyword>
<proteinExistence type="inferred from homology"/>
<comment type="caution">
    <text evidence="16">The sequence shown here is derived from an EMBL/GenBank/DDBJ whole genome shotgun (WGS) entry which is preliminary data.</text>
</comment>
<dbReference type="HAMAP" id="MF_00418">
    <property type="entry name" value="DapA"/>
    <property type="match status" value="1"/>
</dbReference>
<protein>
    <recommendedName>
        <fullName evidence="4 12">4-hydroxy-tetrahydrodipicolinate synthase</fullName>
        <shortName evidence="12">HTPA synthase</shortName>
        <ecNumber evidence="4 12">4.3.3.7</ecNumber>
    </recommendedName>
</protein>
<dbReference type="EMBL" id="JRHC01000002">
    <property type="protein sequence ID" value="KJF43794.1"/>
    <property type="molecule type" value="Genomic_DNA"/>
</dbReference>
<gene>
    <name evidence="12" type="primary">dapA</name>
    <name evidence="16" type="ORF">LH29_11990</name>
</gene>
<feature type="site" description="Part of a proton relay during catalysis" evidence="12">
    <location>
        <position position="47"/>
    </location>
</feature>
<dbReference type="GO" id="GO:0019877">
    <property type="term" value="P:diaminopimelate biosynthetic process"/>
    <property type="evidence" value="ECO:0007669"/>
    <property type="project" value="UniProtKB-UniRule"/>
</dbReference>
<dbReference type="RefSeq" id="WP_045029775.1">
    <property type="nucleotide sequence ID" value="NZ_CAJXKZ010000013.1"/>
</dbReference>
<name>A0A0D8JAQ1_9BACT</name>
<evidence type="ECO:0000256" key="12">
    <source>
        <dbReference type="HAMAP-Rule" id="MF_00418"/>
    </source>
</evidence>
<feature type="active site" description="Schiff-base intermediate with substrate" evidence="12 14">
    <location>
        <position position="164"/>
    </location>
</feature>
<keyword evidence="10 12" id="KW-0704">Schiff base</keyword>
<feature type="site" description="Part of a proton relay during catalysis" evidence="12">
    <location>
        <position position="109"/>
    </location>
</feature>
<dbReference type="GO" id="GO:0009089">
    <property type="term" value="P:lysine biosynthetic process via diaminopimelate"/>
    <property type="evidence" value="ECO:0007669"/>
    <property type="project" value="UniProtKB-UniRule"/>
</dbReference>
<comment type="caution">
    <text evidence="12">Was originally thought to be a dihydrodipicolinate synthase (DHDPS), catalyzing the condensation of (S)-aspartate-beta-semialdehyde [(S)-ASA] and pyruvate to dihydrodipicolinate (DHDP). However, it was shown in E.coli that the product of the enzymatic reaction is not dihydrodipicolinate but in fact (4S)-4-hydroxy-2,3,4,5-tetrahydro-(2S)-dipicolinic acid (HTPA), and that the consecutive dehydration reaction leading to DHDP is not spontaneous but catalyzed by DapB.</text>
</comment>
<evidence type="ECO:0000256" key="10">
    <source>
        <dbReference type="ARBA" id="ARBA00023270"/>
    </source>
</evidence>
<evidence type="ECO:0000256" key="2">
    <source>
        <dbReference type="ARBA" id="ARBA00005120"/>
    </source>
</evidence>
<evidence type="ECO:0000256" key="7">
    <source>
        <dbReference type="ARBA" id="ARBA00022915"/>
    </source>
</evidence>
<dbReference type="InterPro" id="IPR013785">
    <property type="entry name" value="Aldolase_TIM"/>
</dbReference>
<keyword evidence="7 12" id="KW-0220">Diaminopimelate biosynthesis</keyword>
<comment type="similarity">
    <text evidence="3 12 13">Belongs to the DapA family.</text>
</comment>
<comment type="subcellular location">
    <subcellularLocation>
        <location evidence="12">Cytoplasm</location>
    </subcellularLocation>
</comment>
<sequence length="293" mass="32134">MSRYFKGAGVALITPFTTNDQVDYKALETIIDNQVKGDMDYLVALGTTAETATLSADEKAQVVELVKEKANGLPVVVGMGGNDTRTMCNQIDNFNFEGIDGILVVTPYYNKPSQEGMYRHYLEIAKASPVPVILYNVPSRTGINLEATTVGRLAEASDKIVAIKEASGEHSQMTKIGKYTPDDFTVISGDDLLAITIAAIGGQGVISVAANAYPEKISKIMHLALNNDFDAARKIHFELIEMFQLLFREGNPGGIKALMNIQGTIENILRLPLYKISDGLYDEIKQRHELIMR</sequence>
<dbReference type="Gene3D" id="3.20.20.70">
    <property type="entry name" value="Aldolase class I"/>
    <property type="match status" value="1"/>
</dbReference>
<evidence type="ECO:0000256" key="4">
    <source>
        <dbReference type="ARBA" id="ARBA00012086"/>
    </source>
</evidence>
<comment type="pathway">
    <text evidence="2 12">Amino-acid biosynthesis; L-lysine biosynthesis via DAP pathway; (S)-tetrahydrodipicolinate from L-aspartate: step 3/4.</text>
</comment>
<dbReference type="SUPFAM" id="SSF51569">
    <property type="entry name" value="Aldolase"/>
    <property type="match status" value="1"/>
</dbReference>
<comment type="function">
    <text evidence="1 12">Catalyzes the condensation of (S)-aspartate-beta-semialdehyde [(S)-ASA] and pyruvate to 4-hydroxy-tetrahydrodipicolinate (HTPA).</text>
</comment>
<dbReference type="PROSITE" id="PS00666">
    <property type="entry name" value="DHDPS_2"/>
    <property type="match status" value="1"/>
</dbReference>
<dbReference type="AlphaFoldDB" id="A0A0D8JAQ1"/>
<feature type="binding site" evidence="12 15">
    <location>
        <position position="48"/>
    </location>
    <ligand>
        <name>pyruvate</name>
        <dbReference type="ChEBI" id="CHEBI:15361"/>
    </ligand>
</feature>
<dbReference type="CDD" id="cd00950">
    <property type="entry name" value="DHDPS"/>
    <property type="match status" value="1"/>
</dbReference>
<evidence type="ECO:0000256" key="6">
    <source>
        <dbReference type="ARBA" id="ARBA00022605"/>
    </source>
</evidence>
<dbReference type="PRINTS" id="PR00146">
    <property type="entry name" value="DHPICSNTHASE"/>
</dbReference>
<dbReference type="PIRSF" id="PIRSF001365">
    <property type="entry name" value="DHDPS"/>
    <property type="match status" value="1"/>
</dbReference>
<dbReference type="OrthoDB" id="9782828at2"/>
<dbReference type="PANTHER" id="PTHR12128:SF66">
    <property type="entry name" value="4-HYDROXY-2-OXOGLUTARATE ALDOLASE, MITOCHONDRIAL"/>
    <property type="match status" value="1"/>
</dbReference>
<dbReference type="NCBIfam" id="TIGR00674">
    <property type="entry name" value="dapA"/>
    <property type="match status" value="1"/>
</dbReference>
<dbReference type="GO" id="GO:0008840">
    <property type="term" value="F:4-hydroxy-tetrahydrodipicolinate synthase activity"/>
    <property type="evidence" value="ECO:0007669"/>
    <property type="project" value="UniProtKB-UniRule"/>
</dbReference>
<organism evidence="16 17">
    <name type="scientific">Draconibacterium sediminis</name>
    <dbReference type="NCBI Taxonomy" id="1544798"/>
    <lineage>
        <taxon>Bacteria</taxon>
        <taxon>Pseudomonadati</taxon>
        <taxon>Bacteroidota</taxon>
        <taxon>Bacteroidia</taxon>
        <taxon>Marinilabiliales</taxon>
        <taxon>Prolixibacteraceae</taxon>
        <taxon>Draconibacterium</taxon>
    </lineage>
</organism>
<accession>A0A0D8JAQ1</accession>
<dbReference type="EC" id="4.3.3.7" evidence="4 12"/>
<evidence type="ECO:0000256" key="14">
    <source>
        <dbReference type="PIRSR" id="PIRSR001365-1"/>
    </source>
</evidence>
<feature type="binding site" evidence="12 15">
    <location>
        <position position="206"/>
    </location>
    <ligand>
        <name>pyruvate</name>
        <dbReference type="ChEBI" id="CHEBI:15361"/>
    </ligand>
</feature>
<evidence type="ECO:0000256" key="13">
    <source>
        <dbReference type="PIRNR" id="PIRNR001365"/>
    </source>
</evidence>
<reference evidence="16 17" key="1">
    <citation type="submission" date="2014-09" db="EMBL/GenBank/DDBJ databases">
        <title>Draft Genome Sequence of Draconibacterium sp. JN14CK-3.</title>
        <authorList>
            <person name="Dong C."/>
            <person name="Lai Q."/>
            <person name="Shao Z."/>
        </authorList>
    </citation>
    <scope>NUCLEOTIDE SEQUENCE [LARGE SCALE GENOMIC DNA]</scope>
    <source>
        <strain evidence="16 17">JN14CK-3</strain>
    </source>
</reference>
<dbReference type="UniPathway" id="UPA00034">
    <property type="reaction ID" value="UER00017"/>
</dbReference>
<evidence type="ECO:0000256" key="11">
    <source>
        <dbReference type="ARBA" id="ARBA00047836"/>
    </source>
</evidence>
<dbReference type="STRING" id="1544798.LH29_11990"/>
<evidence type="ECO:0000256" key="1">
    <source>
        <dbReference type="ARBA" id="ARBA00003294"/>
    </source>
</evidence>
<feature type="active site" description="Proton donor/acceptor" evidence="12 14">
    <location>
        <position position="135"/>
    </location>
</feature>
<keyword evidence="6 12" id="KW-0028">Amino-acid biosynthesis</keyword>
<keyword evidence="9 12" id="KW-0456">Lyase</keyword>
<keyword evidence="17" id="KW-1185">Reference proteome</keyword>
<evidence type="ECO:0000256" key="8">
    <source>
        <dbReference type="ARBA" id="ARBA00023154"/>
    </source>
</evidence>
<dbReference type="InterPro" id="IPR005263">
    <property type="entry name" value="DapA"/>
</dbReference>
<evidence type="ECO:0000256" key="5">
    <source>
        <dbReference type="ARBA" id="ARBA00022490"/>
    </source>
</evidence>
<evidence type="ECO:0000256" key="3">
    <source>
        <dbReference type="ARBA" id="ARBA00007592"/>
    </source>
</evidence>
<dbReference type="SMART" id="SM01130">
    <property type="entry name" value="DHDPS"/>
    <property type="match status" value="1"/>
</dbReference>
<keyword evidence="5 12" id="KW-0963">Cytoplasm</keyword>
<comment type="subunit">
    <text evidence="12">Homotetramer; dimer of dimers.</text>
</comment>
<evidence type="ECO:0000313" key="17">
    <source>
        <dbReference type="Proteomes" id="UP000032544"/>
    </source>
</evidence>
<evidence type="ECO:0000313" key="16">
    <source>
        <dbReference type="EMBL" id="KJF43794.1"/>
    </source>
</evidence>
<dbReference type="GO" id="GO:0005829">
    <property type="term" value="C:cytosol"/>
    <property type="evidence" value="ECO:0007669"/>
    <property type="project" value="TreeGrafter"/>
</dbReference>
<evidence type="ECO:0000256" key="15">
    <source>
        <dbReference type="PIRSR" id="PIRSR001365-2"/>
    </source>
</evidence>
<dbReference type="InterPro" id="IPR002220">
    <property type="entry name" value="DapA-like"/>
</dbReference>
<dbReference type="InterPro" id="IPR020625">
    <property type="entry name" value="Schiff_base-form_aldolases_AS"/>
</dbReference>
<dbReference type="Proteomes" id="UP000032544">
    <property type="component" value="Unassembled WGS sequence"/>
</dbReference>
<evidence type="ECO:0000256" key="9">
    <source>
        <dbReference type="ARBA" id="ARBA00023239"/>
    </source>
</evidence>
<dbReference type="Pfam" id="PF00701">
    <property type="entry name" value="DHDPS"/>
    <property type="match status" value="1"/>
</dbReference>
<dbReference type="PATRIC" id="fig|1544798.3.peg.2554"/>
<comment type="catalytic activity">
    <reaction evidence="11 12">
        <text>L-aspartate 4-semialdehyde + pyruvate = (2S,4S)-4-hydroxy-2,3,4,5-tetrahydrodipicolinate + H2O + H(+)</text>
        <dbReference type="Rhea" id="RHEA:34171"/>
        <dbReference type="ChEBI" id="CHEBI:15361"/>
        <dbReference type="ChEBI" id="CHEBI:15377"/>
        <dbReference type="ChEBI" id="CHEBI:15378"/>
        <dbReference type="ChEBI" id="CHEBI:67139"/>
        <dbReference type="ChEBI" id="CHEBI:537519"/>
        <dbReference type="EC" id="4.3.3.7"/>
    </reaction>
</comment>
<dbReference type="PANTHER" id="PTHR12128">
    <property type="entry name" value="DIHYDRODIPICOLINATE SYNTHASE"/>
    <property type="match status" value="1"/>
</dbReference>